<organism evidence="1 2">
    <name type="scientific">Intestinicryptomonas porci</name>
    <dbReference type="NCBI Taxonomy" id="2926320"/>
    <lineage>
        <taxon>Bacteria</taxon>
        <taxon>Pseudomonadati</taxon>
        <taxon>Verrucomicrobiota</taxon>
        <taxon>Opitutia</taxon>
        <taxon>Opitutales</taxon>
        <taxon>Intestinicryptomonaceae</taxon>
        <taxon>Intestinicryptomonas</taxon>
    </lineage>
</organism>
<evidence type="ECO:0000313" key="1">
    <source>
        <dbReference type="EMBL" id="MDX8414590.1"/>
    </source>
</evidence>
<sequence length="174" mass="20165">MRFIFCIFLAIFSFLTLLGNEKQCNMQSADKKSVQVAKYGECKKIFTISPLSKENQKKFLHEELGVKQEVNFDAMLDEIKTYGGFSGLCSQLSEYLKETNRIPELLKFNAKRIHSCDGFFMPVKEYVVFCPTSRHLMLMSENKINAVFLDFNFAVCKKSDFYKYLSKTTEGMED</sequence>
<comment type="caution">
    <text evidence="1">The sequence shown here is derived from an EMBL/GenBank/DDBJ whole genome shotgun (WGS) entry which is preliminary data.</text>
</comment>
<evidence type="ECO:0008006" key="3">
    <source>
        <dbReference type="Google" id="ProtNLM"/>
    </source>
</evidence>
<dbReference type="Proteomes" id="UP001275932">
    <property type="component" value="Unassembled WGS sequence"/>
</dbReference>
<keyword evidence="2" id="KW-1185">Reference proteome</keyword>
<evidence type="ECO:0000313" key="2">
    <source>
        <dbReference type="Proteomes" id="UP001275932"/>
    </source>
</evidence>
<dbReference type="RefSeq" id="WP_370396039.1">
    <property type="nucleotide sequence ID" value="NZ_JALBUT010000001.1"/>
</dbReference>
<gene>
    <name evidence="1" type="ORF">MOX91_00120</name>
</gene>
<protein>
    <recommendedName>
        <fullName evidence="3">DUF302 domain-containing protein</fullName>
    </recommendedName>
</protein>
<dbReference type="EMBL" id="JALBUT010000001">
    <property type="protein sequence ID" value="MDX8414590.1"/>
    <property type="molecule type" value="Genomic_DNA"/>
</dbReference>
<proteinExistence type="predicted"/>
<accession>A0ABU4WDF6</accession>
<name>A0ABU4WDF6_9BACT</name>
<reference evidence="1 2" key="1">
    <citation type="submission" date="2022-03" db="EMBL/GenBank/DDBJ databases">
        <title>Novel taxa within the pig intestine.</title>
        <authorList>
            <person name="Wylensek D."/>
            <person name="Bishof K."/>
            <person name="Afrizal A."/>
            <person name="Clavel T."/>
        </authorList>
    </citation>
    <scope>NUCLEOTIDE SEQUENCE [LARGE SCALE GENOMIC DNA]</scope>
    <source>
        <strain evidence="1 2">CLA-KB-P66</strain>
    </source>
</reference>